<proteinExistence type="predicted"/>
<feature type="region of interest" description="Disordered" evidence="1">
    <location>
        <begin position="57"/>
        <end position="77"/>
    </location>
</feature>
<dbReference type="RefSeq" id="WP_127511729.1">
    <property type="nucleotide sequence ID" value="NZ_CP093326.1"/>
</dbReference>
<dbReference type="SUPFAM" id="SSF54285">
    <property type="entry name" value="MoaD/ThiS"/>
    <property type="match status" value="1"/>
</dbReference>
<organism evidence="2 3">
    <name type="scientific">Arthrobacter sulfonylureivorans</name>
    <dbReference type="NCBI Taxonomy" id="2486855"/>
    <lineage>
        <taxon>Bacteria</taxon>
        <taxon>Bacillati</taxon>
        <taxon>Actinomycetota</taxon>
        <taxon>Actinomycetes</taxon>
        <taxon>Micrococcales</taxon>
        <taxon>Micrococcaceae</taxon>
        <taxon>Arthrobacter</taxon>
    </lineage>
</organism>
<gene>
    <name evidence="2" type="ORF">MNQ99_12615</name>
</gene>
<protein>
    <submittedName>
        <fullName evidence="2">MoaD/ThiS family protein</fullName>
    </submittedName>
</protein>
<dbReference type="Gene3D" id="3.10.20.30">
    <property type="match status" value="1"/>
</dbReference>
<sequence>MIIRYFGAAQAAAGLDEETLELPDGTTLEALLREVVARHSPVESQDRVLAAAASGGGAVAQGAPPRAASVAPGRSSAPSMESVIARSSFLRNEVAWKDRQAPLKATDVIDILPPFAGG</sequence>
<dbReference type="Proteomes" id="UP000829069">
    <property type="component" value="Chromosome"/>
</dbReference>
<keyword evidence="3" id="KW-1185">Reference proteome</keyword>
<name>A0ABY3W3U2_9MICC</name>
<evidence type="ECO:0000313" key="2">
    <source>
        <dbReference type="EMBL" id="UNK44805.1"/>
    </source>
</evidence>
<evidence type="ECO:0000313" key="3">
    <source>
        <dbReference type="Proteomes" id="UP000829069"/>
    </source>
</evidence>
<evidence type="ECO:0000256" key="1">
    <source>
        <dbReference type="SAM" id="MobiDB-lite"/>
    </source>
</evidence>
<dbReference type="InterPro" id="IPR016155">
    <property type="entry name" value="Mopterin_synth/thiamin_S_b"/>
</dbReference>
<dbReference type="EMBL" id="CP093326">
    <property type="protein sequence ID" value="UNK44805.1"/>
    <property type="molecule type" value="Genomic_DNA"/>
</dbReference>
<dbReference type="InterPro" id="IPR012675">
    <property type="entry name" value="Beta-grasp_dom_sf"/>
</dbReference>
<reference evidence="2 3" key="1">
    <citation type="submission" date="2022-03" db="EMBL/GenBank/DDBJ databases">
        <title>Isotopic signatures of nitrous oxide derived from detoxification processes.</title>
        <authorList>
            <person name="Behrendt U."/>
            <person name="Buchen C."/>
            <person name="Well R."/>
            <person name="Ulrich A."/>
            <person name="Rohe L."/>
            <person name="Kolb S."/>
            <person name="Schloter M."/>
            <person name="Horn M.A."/>
            <person name="Augustin J."/>
        </authorList>
    </citation>
    <scope>NUCLEOTIDE SEQUENCE [LARGE SCALE GENOMIC DNA]</scope>
    <source>
        <strain evidence="2 3">S4-C24</strain>
    </source>
</reference>
<accession>A0ABY3W3U2</accession>